<dbReference type="Pfam" id="PF18029">
    <property type="entry name" value="Glyoxalase_6"/>
    <property type="match status" value="1"/>
</dbReference>
<dbReference type="InterPro" id="IPR029068">
    <property type="entry name" value="Glyas_Bleomycin-R_OHBP_Dase"/>
</dbReference>
<dbReference type="CDD" id="cd06587">
    <property type="entry name" value="VOC"/>
    <property type="match status" value="1"/>
</dbReference>
<proteinExistence type="predicted"/>
<organism evidence="2 3">
    <name type="scientific">Planosporangium thailandense</name>
    <dbReference type="NCBI Taxonomy" id="765197"/>
    <lineage>
        <taxon>Bacteria</taxon>
        <taxon>Bacillati</taxon>
        <taxon>Actinomycetota</taxon>
        <taxon>Actinomycetes</taxon>
        <taxon>Micromonosporales</taxon>
        <taxon>Micromonosporaceae</taxon>
        <taxon>Planosporangium</taxon>
    </lineage>
</organism>
<dbReference type="EMBL" id="JAATVY010000004">
    <property type="protein sequence ID" value="NJC69646.1"/>
    <property type="molecule type" value="Genomic_DNA"/>
</dbReference>
<name>A0ABX0XUE8_9ACTN</name>
<accession>A0ABX0XUE8</accession>
<reference evidence="2 3" key="1">
    <citation type="submission" date="2020-03" db="EMBL/GenBank/DDBJ databases">
        <title>WGS of the type strain of Planosporangium spp.</title>
        <authorList>
            <person name="Thawai C."/>
        </authorList>
    </citation>
    <scope>NUCLEOTIDE SEQUENCE [LARGE SCALE GENOMIC DNA]</scope>
    <source>
        <strain evidence="2 3">TBRC 5610</strain>
    </source>
</reference>
<evidence type="ECO:0000313" key="2">
    <source>
        <dbReference type="EMBL" id="NJC69646.1"/>
    </source>
</evidence>
<dbReference type="PANTHER" id="PTHR35908:SF1">
    <property type="entry name" value="CONSERVED PROTEIN"/>
    <property type="match status" value="1"/>
</dbReference>
<comment type="caution">
    <text evidence="2">The sequence shown here is derived from an EMBL/GenBank/DDBJ whole genome shotgun (WGS) entry which is preliminary data.</text>
</comment>
<gene>
    <name evidence="2" type="ORF">HC031_07930</name>
</gene>
<evidence type="ECO:0000313" key="3">
    <source>
        <dbReference type="Proteomes" id="UP000722989"/>
    </source>
</evidence>
<dbReference type="Gene3D" id="3.10.180.10">
    <property type="entry name" value="2,3-Dihydroxybiphenyl 1,2-Dioxygenase, domain 1"/>
    <property type="match status" value="1"/>
</dbReference>
<dbReference type="SUPFAM" id="SSF54593">
    <property type="entry name" value="Glyoxalase/Bleomycin resistance protein/Dihydroxybiphenyl dioxygenase"/>
    <property type="match status" value="1"/>
</dbReference>
<protein>
    <submittedName>
        <fullName evidence="2">VOC family protein</fullName>
    </submittedName>
</protein>
<sequence>MATQVQVVIDCADPAKLAEFWALALGYEADEADEAPTQDDRVRTVLDPAGAGPPICLRQVPEPKAGKNRVHLDLHVGGGAGTPADTRRERIEEEAARLETFGAVARRAAADGDTHRMIMQDPEGNEFCLY</sequence>
<dbReference type="Proteomes" id="UP000722989">
    <property type="component" value="Unassembled WGS sequence"/>
</dbReference>
<dbReference type="PANTHER" id="PTHR35908">
    <property type="entry name" value="HYPOTHETICAL FUSION PROTEIN"/>
    <property type="match status" value="1"/>
</dbReference>
<dbReference type="InterPro" id="IPR041581">
    <property type="entry name" value="Glyoxalase_6"/>
</dbReference>
<evidence type="ECO:0000259" key="1">
    <source>
        <dbReference type="Pfam" id="PF18029"/>
    </source>
</evidence>
<dbReference type="RefSeq" id="WP_167924564.1">
    <property type="nucleotide sequence ID" value="NZ_JAATVY010000004.1"/>
</dbReference>
<keyword evidence="3" id="KW-1185">Reference proteome</keyword>
<feature type="domain" description="Glyoxalase-like" evidence="1">
    <location>
        <begin position="6"/>
        <end position="129"/>
    </location>
</feature>